<accession>X6NWF4</accession>
<organism evidence="2 3">
    <name type="scientific">Reticulomyxa filosa</name>
    <dbReference type="NCBI Taxonomy" id="46433"/>
    <lineage>
        <taxon>Eukaryota</taxon>
        <taxon>Sar</taxon>
        <taxon>Rhizaria</taxon>
        <taxon>Retaria</taxon>
        <taxon>Foraminifera</taxon>
        <taxon>Monothalamids</taxon>
        <taxon>Reticulomyxidae</taxon>
        <taxon>Reticulomyxa</taxon>
    </lineage>
</organism>
<feature type="non-terminal residue" evidence="2">
    <location>
        <position position="172"/>
    </location>
</feature>
<dbReference type="AlphaFoldDB" id="X6NWF4"/>
<dbReference type="EMBL" id="ASPP01005953">
    <property type="protein sequence ID" value="ETO29607.1"/>
    <property type="molecule type" value="Genomic_DNA"/>
</dbReference>
<comment type="caution">
    <text evidence="2">The sequence shown here is derived from an EMBL/GenBank/DDBJ whole genome shotgun (WGS) entry which is preliminary data.</text>
</comment>
<evidence type="ECO:0000313" key="3">
    <source>
        <dbReference type="Proteomes" id="UP000023152"/>
    </source>
</evidence>
<reference evidence="2 3" key="1">
    <citation type="journal article" date="2013" name="Curr. Biol.">
        <title>The Genome of the Foraminiferan Reticulomyxa filosa.</title>
        <authorList>
            <person name="Glockner G."/>
            <person name="Hulsmann N."/>
            <person name="Schleicher M."/>
            <person name="Noegel A.A."/>
            <person name="Eichinger L."/>
            <person name="Gallinger C."/>
            <person name="Pawlowski J."/>
            <person name="Sierra R."/>
            <person name="Euteneuer U."/>
            <person name="Pillet L."/>
            <person name="Moustafa A."/>
            <person name="Platzer M."/>
            <person name="Groth M."/>
            <person name="Szafranski K."/>
            <person name="Schliwa M."/>
        </authorList>
    </citation>
    <scope>NUCLEOTIDE SEQUENCE [LARGE SCALE GENOMIC DNA]</scope>
</reference>
<feature type="region of interest" description="Disordered" evidence="1">
    <location>
        <begin position="1"/>
        <end position="86"/>
    </location>
</feature>
<evidence type="ECO:0000313" key="2">
    <source>
        <dbReference type="EMBL" id="ETO29607.1"/>
    </source>
</evidence>
<proteinExistence type="predicted"/>
<keyword evidence="3" id="KW-1185">Reference proteome</keyword>
<gene>
    <name evidence="2" type="ORF">RFI_07513</name>
</gene>
<feature type="compositionally biased region" description="Basic and acidic residues" evidence="1">
    <location>
        <begin position="23"/>
        <end position="50"/>
    </location>
</feature>
<feature type="compositionally biased region" description="Basic and acidic residues" evidence="1">
    <location>
        <begin position="1"/>
        <end position="14"/>
    </location>
</feature>
<dbReference type="Proteomes" id="UP000023152">
    <property type="component" value="Unassembled WGS sequence"/>
</dbReference>
<name>X6NWF4_RETFI</name>
<protein>
    <submittedName>
        <fullName evidence="2">Uncharacterized protein</fullName>
    </submittedName>
</protein>
<sequence>PNGNVREEISRKWSNEQPLVSEENERRKDAEAKRKSGKKEADTESEPQKLKREKSKPPLVEPLEEISQTQGMEESTTKDKGNKDQAIVGLTRDASMSFSVASVLIMNEPREEIPPTNATTNIPTNATVNANYSPHVFQSFETKLSNQTKTEVELSKKDKELAKLRGMIKDYR</sequence>
<feature type="non-terminal residue" evidence="2">
    <location>
        <position position="1"/>
    </location>
</feature>
<evidence type="ECO:0000256" key="1">
    <source>
        <dbReference type="SAM" id="MobiDB-lite"/>
    </source>
</evidence>